<reference evidence="8" key="2">
    <citation type="submission" date="2015-08" db="EMBL/GenBank/DDBJ databases">
        <title>Complete DNA Sequence of Pseudomonas syringae pv. actinidiae, the Causal Agent of Kiwifruit Canker Disease.</title>
        <authorList>
            <person name="Rikkerink E.H.A."/>
            <person name="Fineran P.C."/>
        </authorList>
    </citation>
    <scope>NUCLEOTIDE SEQUENCE</scope>
    <source>
        <strain evidence="8">SkMP5</strain>
    </source>
</reference>
<keyword evidence="2" id="KW-0479">Metal-binding</keyword>
<evidence type="ECO:0000313" key="8">
    <source>
        <dbReference type="EMBL" id="GAP67093.1"/>
    </source>
</evidence>
<dbReference type="InterPro" id="IPR006620">
    <property type="entry name" value="Pro_4_hyd_alph"/>
</dbReference>
<dbReference type="Pfam" id="PF13640">
    <property type="entry name" value="2OG-FeII_Oxy_3"/>
    <property type="match status" value="1"/>
</dbReference>
<protein>
    <submittedName>
        <fullName evidence="7">2OG-Fe(II) oxygenase</fullName>
    </submittedName>
</protein>
<dbReference type="GO" id="GO:0016705">
    <property type="term" value="F:oxidoreductase activity, acting on paired donors, with incorporation or reduction of molecular oxygen"/>
    <property type="evidence" value="ECO:0007669"/>
    <property type="project" value="InterPro"/>
</dbReference>
<evidence type="ECO:0000313" key="9">
    <source>
        <dbReference type="Proteomes" id="UP000253740"/>
    </source>
</evidence>
<keyword evidence="3" id="KW-0223">Dioxygenase</keyword>
<keyword evidence="9" id="KW-1185">Reference proteome</keyword>
<dbReference type="GO" id="GO:0031418">
    <property type="term" value="F:L-ascorbic acid binding"/>
    <property type="evidence" value="ECO:0007669"/>
    <property type="project" value="InterPro"/>
</dbReference>
<evidence type="ECO:0000256" key="3">
    <source>
        <dbReference type="ARBA" id="ARBA00022964"/>
    </source>
</evidence>
<proteinExistence type="predicted"/>
<dbReference type="HOGENOM" id="CLU_079367_1_0_6"/>
<dbReference type="EMBL" id="DF952382">
    <property type="protein sequence ID" value="GAN45630.1"/>
    <property type="molecule type" value="Genomic_DNA"/>
</dbReference>
<reference evidence="7" key="1">
    <citation type="submission" date="2015-03" db="EMBL/GenBank/DDBJ databases">
        <title>Draft genome sequence of Mizugakiibacter sediminis skMP5.</title>
        <authorList>
            <person name="Watanabe T."/>
            <person name="Kojima H."/>
            <person name="Fukui M."/>
        </authorList>
    </citation>
    <scope>NUCLEOTIDE SEQUENCE</scope>
    <source>
        <strain evidence="7">SkMP5</strain>
    </source>
</reference>
<dbReference type="InterPro" id="IPR044862">
    <property type="entry name" value="Pro_4_hyd_alph_FE2OG_OXY"/>
</dbReference>
<dbReference type="Proteomes" id="UP000253740">
    <property type="component" value="Unassembled WGS sequence"/>
</dbReference>
<dbReference type="InterPro" id="IPR045054">
    <property type="entry name" value="P4HA-like"/>
</dbReference>
<organism evidence="8">
    <name type="scientific">Mizugakiibacter sediminis</name>
    <dbReference type="NCBI Taxonomy" id="1475481"/>
    <lineage>
        <taxon>Bacteria</taxon>
        <taxon>Pseudomonadati</taxon>
        <taxon>Pseudomonadota</taxon>
        <taxon>Gammaproteobacteria</taxon>
        <taxon>Lysobacterales</taxon>
        <taxon>Rhodanobacteraceae</taxon>
        <taxon>Mizugakiibacter</taxon>
    </lineage>
</organism>
<dbReference type="Gene3D" id="2.60.120.620">
    <property type="entry name" value="q2cbj1_9rhob like domain"/>
    <property type="match status" value="1"/>
</dbReference>
<evidence type="ECO:0000256" key="5">
    <source>
        <dbReference type="ARBA" id="ARBA00023004"/>
    </source>
</evidence>
<feature type="domain" description="Prolyl 4-hydroxylase alpha subunit" evidence="6">
    <location>
        <begin position="7"/>
        <end position="186"/>
    </location>
</feature>
<name>A0A0K8QQD8_9GAMM</name>
<dbReference type="AlphaFoldDB" id="A0A0K8QQD8"/>
<dbReference type="GO" id="GO:0005506">
    <property type="term" value="F:iron ion binding"/>
    <property type="evidence" value="ECO:0007669"/>
    <property type="project" value="InterPro"/>
</dbReference>
<dbReference type="RefSeq" id="WP_062537652.1">
    <property type="nucleotide sequence ID" value="NZ_DF970243.1"/>
</dbReference>
<dbReference type="GO" id="GO:0051213">
    <property type="term" value="F:dioxygenase activity"/>
    <property type="evidence" value="ECO:0007669"/>
    <property type="project" value="UniProtKB-KW"/>
</dbReference>
<evidence type="ECO:0000313" key="7">
    <source>
        <dbReference type="EMBL" id="GAN45630.1"/>
    </source>
</evidence>
<accession>A0A0K8QQD8</accession>
<evidence type="ECO:0000256" key="1">
    <source>
        <dbReference type="ARBA" id="ARBA00001961"/>
    </source>
</evidence>
<keyword evidence="4" id="KW-0560">Oxidoreductase</keyword>
<dbReference type="EMBL" id="DF970243">
    <property type="protein sequence ID" value="GAP67093.1"/>
    <property type="molecule type" value="Genomic_DNA"/>
</dbReference>
<evidence type="ECO:0000256" key="2">
    <source>
        <dbReference type="ARBA" id="ARBA00022723"/>
    </source>
</evidence>
<dbReference type="PANTHER" id="PTHR10869">
    <property type="entry name" value="PROLYL 4-HYDROXYLASE ALPHA SUBUNIT"/>
    <property type="match status" value="1"/>
</dbReference>
<dbReference type="SMART" id="SM00702">
    <property type="entry name" value="P4Hc"/>
    <property type="match status" value="1"/>
</dbReference>
<evidence type="ECO:0000259" key="6">
    <source>
        <dbReference type="SMART" id="SM00702"/>
    </source>
</evidence>
<sequence length="194" mass="22530">MRDRLQDYVQWYDGALTPAFCSQLIAAFQQTRQQQIERTRGWRPGLKDSAWTELDITPLADEAFRGFFYDQIDRYLARYNAHLGLTLPVPGSTLLAPLRMKRYAVGKGEWFQPHFDSINEVASRYLVFLWYLNDVAEGGETEFCDLDLKVEARTGRLLVFPPYWMYQHAGLPPRSNDKYILSTYLMFPASSPGR</sequence>
<comment type="cofactor">
    <cofactor evidence="1">
        <name>L-ascorbate</name>
        <dbReference type="ChEBI" id="CHEBI:38290"/>
    </cofactor>
</comment>
<gene>
    <name evidence="7" type="ORF">MBSD_2181</name>
    <name evidence="8" type="ORF">MBSD_n2409</name>
</gene>
<dbReference type="PANTHER" id="PTHR10869:SF246">
    <property type="entry name" value="TRANSMEMBRANE PROLYL 4-HYDROXYLASE"/>
    <property type="match status" value="1"/>
</dbReference>
<keyword evidence="5" id="KW-0408">Iron</keyword>
<dbReference type="STRING" id="1475481.GCA_000953855_02459"/>
<evidence type="ECO:0000256" key="4">
    <source>
        <dbReference type="ARBA" id="ARBA00023002"/>
    </source>
</evidence>